<dbReference type="GeneID" id="19736393"/>
<feature type="domain" description="HNH nuclease" evidence="1">
    <location>
        <begin position="63"/>
        <end position="102"/>
    </location>
</feature>
<dbReference type="Gene3D" id="3.90.75.20">
    <property type="match status" value="1"/>
</dbReference>
<dbReference type="OrthoDB" id="21336at10239"/>
<dbReference type="KEGG" id="vg:19736393"/>
<keyword evidence="2" id="KW-0255">Endonuclease</keyword>
<keyword evidence="3" id="KW-1185">Reference proteome</keyword>
<name>A0A060DBB2_9CAUD</name>
<accession>A0A060DBB2</accession>
<reference evidence="3" key="1">
    <citation type="submission" date="2014-04" db="EMBL/GenBank/DDBJ databases">
        <title>New E.coli O157:H7 phage PE-3 complete genome.</title>
        <authorList>
            <person name="Xin Y."/>
            <person name="Chun L.X."/>
            <person name="Juan L."/>
            <person name="Jing H."/>
        </authorList>
    </citation>
    <scope>NUCLEOTIDE SEQUENCE [LARGE SCALE GENOMIC DNA]</scope>
</reference>
<keyword evidence="2" id="KW-0540">Nuclease</keyword>
<organism evidence="2 3">
    <name type="scientific">Escherichia phage PE3-1</name>
    <dbReference type="NCBI Taxonomy" id="1498170"/>
    <lineage>
        <taxon>Viruses</taxon>
        <taxon>Duplodnaviria</taxon>
        <taxon>Heunggongvirae</taxon>
        <taxon>Uroviricota</taxon>
        <taxon>Caudoviricetes</taxon>
        <taxon>Autographivirales</taxon>
        <taxon>Autotranscriptaviridae</taxon>
        <taxon>Studiervirinae</taxon>
        <taxon>Kayfunavirus</taxon>
        <taxon>Kayfunavirus PE31</taxon>
    </lineage>
</organism>
<protein>
    <submittedName>
        <fullName evidence="2">HNH endonuclease</fullName>
    </submittedName>
</protein>
<dbReference type="EMBL" id="KJ748011">
    <property type="protein sequence ID" value="AIB07001.1"/>
    <property type="molecule type" value="Genomic_DNA"/>
</dbReference>
<dbReference type="Proteomes" id="UP000026987">
    <property type="component" value="Genome"/>
</dbReference>
<dbReference type="Pfam" id="PF13392">
    <property type="entry name" value="HNH_3"/>
    <property type="match status" value="1"/>
</dbReference>
<sequence>MSKQKAIDRVALFNHYAYVDGELVCRKPYKGSRKKPGEVMGHSVHPSGYAIVKVLGSRYRRARIIYSLVVGRIPSGMMVDHINGDRLDDRPDNYRLVTALENRWNSGGGDTNGLPKGISFFKPTGKYRAQLRLKGKCFTKTSDSIEELEVWLDALRTEKHKEYAVNRRSPKRDRTHRNHK</sequence>
<dbReference type="RefSeq" id="YP_009044296.1">
    <property type="nucleotide sequence ID" value="NC_024379.1"/>
</dbReference>
<evidence type="ECO:0000313" key="2">
    <source>
        <dbReference type="EMBL" id="AIB07001.1"/>
    </source>
</evidence>
<proteinExistence type="predicted"/>
<keyword evidence="2" id="KW-0378">Hydrolase</keyword>
<evidence type="ECO:0000259" key="1">
    <source>
        <dbReference type="Pfam" id="PF13392"/>
    </source>
</evidence>
<dbReference type="InterPro" id="IPR003615">
    <property type="entry name" value="HNH_nuc"/>
</dbReference>
<evidence type="ECO:0000313" key="3">
    <source>
        <dbReference type="Proteomes" id="UP000026987"/>
    </source>
</evidence>
<dbReference type="InterPro" id="IPR044925">
    <property type="entry name" value="His-Me_finger_sf"/>
</dbReference>
<dbReference type="SUPFAM" id="SSF54060">
    <property type="entry name" value="His-Me finger endonucleases"/>
    <property type="match status" value="1"/>
</dbReference>
<gene>
    <name evidence="2" type="ORF">PE3_048</name>
</gene>
<dbReference type="GO" id="GO:0004519">
    <property type="term" value="F:endonuclease activity"/>
    <property type="evidence" value="ECO:0007669"/>
    <property type="project" value="UniProtKB-KW"/>
</dbReference>